<gene>
    <name evidence="3" type="ORF">BaRGS_00008158</name>
</gene>
<evidence type="ECO:0000313" key="3">
    <source>
        <dbReference type="EMBL" id="KAK7500583.1"/>
    </source>
</evidence>
<name>A0ABD0LNL3_9CAEN</name>
<sequence>AFSTSNVMFWWSDSGRSITKSEGWEASGHFYENGINTRDCTDIFEVSYACVMATIRLQRNLGYFLVHVYLPTVLIVILSWIGFWIDAGATPARITIGVMSVLTMATQGATAQSLLPRVSYIKAIDVWMAACVIFVFTSLLEFAYVNVLIRRRMVYRMIMEDLKKHHRQTPDVTDSQGVKVDTNQCLGGAVGRVRDPRVVDKISRWAFPSCFIFFVVTYWSAYGAMAAIKSAKSDTG</sequence>
<dbReference type="PANTHER" id="PTHR18945">
    <property type="entry name" value="NEUROTRANSMITTER GATED ION CHANNEL"/>
    <property type="match status" value="1"/>
</dbReference>
<dbReference type="SUPFAM" id="SSF90112">
    <property type="entry name" value="Neurotransmitter-gated ion-channel transmembrane pore"/>
    <property type="match status" value="1"/>
</dbReference>
<evidence type="ECO:0000259" key="2">
    <source>
        <dbReference type="Pfam" id="PF02932"/>
    </source>
</evidence>
<dbReference type="InterPro" id="IPR006028">
    <property type="entry name" value="GABAA/Glycine_rcpt"/>
</dbReference>
<dbReference type="InterPro" id="IPR006201">
    <property type="entry name" value="Neur_channel"/>
</dbReference>
<feature type="transmembrane region" description="Helical" evidence="1">
    <location>
        <begin position="61"/>
        <end position="85"/>
    </location>
</feature>
<comment type="caution">
    <text evidence="3">The sequence shown here is derived from an EMBL/GenBank/DDBJ whole genome shotgun (WGS) entry which is preliminary data.</text>
</comment>
<dbReference type="InterPro" id="IPR006029">
    <property type="entry name" value="Neurotrans-gated_channel_TM"/>
</dbReference>
<feature type="non-terminal residue" evidence="3">
    <location>
        <position position="1"/>
    </location>
</feature>
<dbReference type="CDD" id="cd19049">
    <property type="entry name" value="LGIC_TM_anion"/>
    <property type="match status" value="1"/>
</dbReference>
<dbReference type="InterPro" id="IPR036719">
    <property type="entry name" value="Neuro-gated_channel_TM_sf"/>
</dbReference>
<dbReference type="EMBL" id="JACVVK020000036">
    <property type="protein sequence ID" value="KAK7500583.1"/>
    <property type="molecule type" value="Genomic_DNA"/>
</dbReference>
<evidence type="ECO:0000313" key="4">
    <source>
        <dbReference type="Proteomes" id="UP001519460"/>
    </source>
</evidence>
<dbReference type="PRINTS" id="PR00253">
    <property type="entry name" value="GABAARECEPTR"/>
</dbReference>
<reference evidence="3 4" key="1">
    <citation type="journal article" date="2023" name="Sci. Data">
        <title>Genome assembly of the Korean intertidal mud-creeper Batillaria attramentaria.</title>
        <authorList>
            <person name="Patra A.K."/>
            <person name="Ho P.T."/>
            <person name="Jun S."/>
            <person name="Lee S.J."/>
            <person name="Kim Y."/>
            <person name="Won Y.J."/>
        </authorList>
    </citation>
    <scope>NUCLEOTIDE SEQUENCE [LARGE SCALE GENOMIC DNA]</scope>
    <source>
        <strain evidence="3">Wonlab-2016</strain>
    </source>
</reference>
<evidence type="ECO:0000256" key="1">
    <source>
        <dbReference type="SAM" id="Phobius"/>
    </source>
</evidence>
<feature type="transmembrane region" description="Helical" evidence="1">
    <location>
        <begin position="126"/>
        <end position="149"/>
    </location>
</feature>
<dbReference type="Gene3D" id="1.20.58.390">
    <property type="entry name" value="Neurotransmitter-gated ion-channel transmembrane domain"/>
    <property type="match status" value="1"/>
</dbReference>
<keyword evidence="1" id="KW-0812">Transmembrane</keyword>
<keyword evidence="4" id="KW-1185">Reference proteome</keyword>
<dbReference type="Proteomes" id="UP001519460">
    <property type="component" value="Unassembled WGS sequence"/>
</dbReference>
<keyword evidence="1" id="KW-0472">Membrane</keyword>
<accession>A0ABD0LNL3</accession>
<protein>
    <recommendedName>
        <fullName evidence="2">Neurotransmitter-gated ion-channel transmembrane domain-containing protein</fullName>
    </recommendedName>
</protein>
<dbReference type="AlphaFoldDB" id="A0ABD0LNL3"/>
<proteinExistence type="predicted"/>
<dbReference type="Pfam" id="PF02932">
    <property type="entry name" value="Neur_chan_memb"/>
    <property type="match status" value="1"/>
</dbReference>
<organism evidence="3 4">
    <name type="scientific">Batillaria attramentaria</name>
    <dbReference type="NCBI Taxonomy" id="370345"/>
    <lineage>
        <taxon>Eukaryota</taxon>
        <taxon>Metazoa</taxon>
        <taxon>Spiralia</taxon>
        <taxon>Lophotrochozoa</taxon>
        <taxon>Mollusca</taxon>
        <taxon>Gastropoda</taxon>
        <taxon>Caenogastropoda</taxon>
        <taxon>Sorbeoconcha</taxon>
        <taxon>Cerithioidea</taxon>
        <taxon>Batillariidae</taxon>
        <taxon>Batillaria</taxon>
    </lineage>
</organism>
<feature type="transmembrane region" description="Helical" evidence="1">
    <location>
        <begin position="205"/>
        <end position="228"/>
    </location>
</feature>
<feature type="domain" description="Neurotransmitter-gated ion-channel transmembrane" evidence="2">
    <location>
        <begin position="68"/>
        <end position="169"/>
    </location>
</feature>
<keyword evidence="1" id="KW-1133">Transmembrane helix</keyword>
<dbReference type="InterPro" id="IPR038050">
    <property type="entry name" value="Neuro_actylchol_rec"/>
</dbReference>